<dbReference type="GO" id="GO:0042802">
    <property type="term" value="F:identical protein binding"/>
    <property type="evidence" value="ECO:0007669"/>
    <property type="project" value="TreeGrafter"/>
</dbReference>
<feature type="transmembrane region" description="Helical" evidence="1">
    <location>
        <begin position="29"/>
        <end position="45"/>
    </location>
</feature>
<dbReference type="Proteomes" id="UP000430975">
    <property type="component" value="Unassembled WGS sequence"/>
</dbReference>
<dbReference type="InterPro" id="IPR036890">
    <property type="entry name" value="HATPase_C_sf"/>
</dbReference>
<dbReference type="InterPro" id="IPR032834">
    <property type="entry name" value="NatK-like_C"/>
</dbReference>
<dbReference type="PANTHER" id="PTHR40448">
    <property type="entry name" value="TWO-COMPONENT SENSOR HISTIDINE KINASE"/>
    <property type="match status" value="1"/>
</dbReference>
<dbReference type="AlphaFoldDB" id="A0A6I2GS46"/>
<dbReference type="Gene3D" id="3.30.565.10">
    <property type="entry name" value="Histidine kinase-like ATPase, C-terminal domain"/>
    <property type="match status" value="1"/>
</dbReference>
<feature type="transmembrane region" description="Helical" evidence="1">
    <location>
        <begin position="129"/>
        <end position="147"/>
    </location>
</feature>
<keyword evidence="4" id="KW-1185">Reference proteome</keyword>
<accession>A0A6I2GS46</accession>
<keyword evidence="1" id="KW-0472">Membrane</keyword>
<feature type="domain" description="Sensor histidine kinase NatK-like C-terminal" evidence="2">
    <location>
        <begin position="308"/>
        <end position="411"/>
    </location>
</feature>
<dbReference type="EMBL" id="WJQS01000011">
    <property type="protein sequence ID" value="MRI86295.1"/>
    <property type="molecule type" value="Genomic_DNA"/>
</dbReference>
<comment type="caution">
    <text evidence="3">The sequence shown here is derived from an EMBL/GenBank/DDBJ whole genome shotgun (WGS) entry which is preliminary data.</text>
</comment>
<keyword evidence="1" id="KW-0812">Transmembrane</keyword>
<gene>
    <name evidence="3" type="ORF">GIY09_10610</name>
</gene>
<reference evidence="3 4" key="1">
    <citation type="submission" date="2019-11" db="EMBL/GenBank/DDBJ databases">
        <title>Characterisation of Fundicoccus ignavus gen. nov. sp. nov., a novel genus of the family Aerococcaceae isolated from bulk tank milk.</title>
        <authorList>
            <person name="Siebert A."/>
            <person name="Huptas C."/>
            <person name="Wenning M."/>
            <person name="Scherer S."/>
            <person name="Doll E.V."/>
        </authorList>
    </citation>
    <scope>NUCLEOTIDE SEQUENCE [LARGE SCALE GENOMIC DNA]</scope>
    <source>
        <strain evidence="3 4">WS4759</strain>
    </source>
</reference>
<sequence length="419" mass="48621">MNSVLLTRWILYLVAFFIQKIHLDWFKNIILAGAVFAILQLSPIYREATELLLIFLVFFVLSYLHTKKVQQSVFLTTLPLINLSISNYLIHFLPSLTFSRWGVFAVSFIIIALLSFCEYWLLRHLPQKVKPYAYLLPLTIFLGFYYIQMMELFDYLFAGHDTRLEIFQGILTTVILLFAVTLILFQRNETQVIYQEQLKARTEIDREYLQLTQQQYDELRKFRHDYQNILLSIEGFIHNQAWDDLTSYFHHEISNHASTNNQQFEHLLLLENANLRQIIYAKLIAAQLINVKIFLEIAEATVIHNDNQLAISRMLGIILDNAIEEVATLESKEASVRLAFIKEAATTTILVVNDCHHDVKPLLILQKEGFSSKGDDRGFGLANLITLQKQTNILVNTTVSDNRFTQEIIIPERTGGFKL</sequence>
<feature type="transmembrane region" description="Helical" evidence="1">
    <location>
        <begin position="51"/>
        <end position="66"/>
    </location>
</feature>
<evidence type="ECO:0000313" key="3">
    <source>
        <dbReference type="EMBL" id="MRI86295.1"/>
    </source>
</evidence>
<evidence type="ECO:0000313" key="4">
    <source>
        <dbReference type="Proteomes" id="UP000430975"/>
    </source>
</evidence>
<dbReference type="PANTHER" id="PTHR40448:SF1">
    <property type="entry name" value="TWO-COMPONENT SENSOR HISTIDINE KINASE"/>
    <property type="match status" value="1"/>
</dbReference>
<dbReference type="Pfam" id="PF14501">
    <property type="entry name" value="HATPase_c_5"/>
    <property type="match status" value="1"/>
</dbReference>
<feature type="transmembrane region" description="Helical" evidence="1">
    <location>
        <begin position="73"/>
        <end position="90"/>
    </location>
</feature>
<feature type="transmembrane region" description="Helical" evidence="1">
    <location>
        <begin position="167"/>
        <end position="185"/>
    </location>
</feature>
<organism evidence="3 4">
    <name type="scientific">Fundicoccus ignavus</name>
    <dbReference type="NCBI Taxonomy" id="2664442"/>
    <lineage>
        <taxon>Bacteria</taxon>
        <taxon>Bacillati</taxon>
        <taxon>Bacillota</taxon>
        <taxon>Bacilli</taxon>
        <taxon>Lactobacillales</taxon>
        <taxon>Aerococcaceae</taxon>
        <taxon>Fundicoccus</taxon>
    </lineage>
</organism>
<dbReference type="RefSeq" id="WP_153863988.1">
    <property type="nucleotide sequence ID" value="NZ_WJQS01000011.1"/>
</dbReference>
<name>A0A6I2GS46_9LACT</name>
<evidence type="ECO:0000256" key="1">
    <source>
        <dbReference type="SAM" id="Phobius"/>
    </source>
</evidence>
<proteinExistence type="predicted"/>
<feature type="transmembrane region" description="Helical" evidence="1">
    <location>
        <begin position="102"/>
        <end position="122"/>
    </location>
</feature>
<keyword evidence="1" id="KW-1133">Transmembrane helix</keyword>
<protein>
    <submittedName>
        <fullName evidence="3">GHKL domain-containing protein</fullName>
    </submittedName>
</protein>
<evidence type="ECO:0000259" key="2">
    <source>
        <dbReference type="Pfam" id="PF14501"/>
    </source>
</evidence>